<feature type="domain" description="Fe2OG dioxygenase" evidence="6">
    <location>
        <begin position="224"/>
        <end position="312"/>
    </location>
</feature>
<keyword evidence="3" id="KW-0223">Dioxygenase</keyword>
<dbReference type="GO" id="GO:0051213">
    <property type="term" value="F:dioxygenase activity"/>
    <property type="evidence" value="ECO:0007669"/>
    <property type="project" value="UniProtKB-KW"/>
</dbReference>
<evidence type="ECO:0000256" key="4">
    <source>
        <dbReference type="ARBA" id="ARBA00023002"/>
    </source>
</evidence>
<proteinExistence type="predicted"/>
<keyword evidence="5" id="KW-0408">Iron</keyword>
<sequence>MRMTKLTLLVAQITPKQICETKGNISPIRRKESPRRNCERKERIMKLFPALLQLGSTTAFLVSRGATISSSSHSSMSQTTTALKVSELHIPGYRESKMPFILTEEDMSSSDGSTIVAIQEQTYTCQDYESQIPYKSGHLLHKTKNQVFSTQECQYIVQEAEYIADQMGWTTNRHGNYPTTDIPLVELPNTLRFLKRTLVERVYPLLRTQFQEFLPPGDAPFKLRVADGFLVKYDAEGGQSELKPHRDGSVLSFNIALNPAHEFEGGGTWFNSLNDAVKIDEGQMVSHASGVLHGGHAITSGKRYILVAFVILEGYDAWSMRFYNSIRDK</sequence>
<organism evidence="7 8">
    <name type="scientific">Chaetoceros tenuissimus</name>
    <dbReference type="NCBI Taxonomy" id="426638"/>
    <lineage>
        <taxon>Eukaryota</taxon>
        <taxon>Sar</taxon>
        <taxon>Stramenopiles</taxon>
        <taxon>Ochrophyta</taxon>
        <taxon>Bacillariophyta</taxon>
        <taxon>Coscinodiscophyceae</taxon>
        <taxon>Chaetocerotophycidae</taxon>
        <taxon>Chaetocerotales</taxon>
        <taxon>Chaetocerotaceae</taxon>
        <taxon>Chaetoceros</taxon>
    </lineage>
</organism>
<dbReference type="InterPro" id="IPR006620">
    <property type="entry name" value="Pro_4_hyd_alph"/>
</dbReference>
<dbReference type="PROSITE" id="PS51471">
    <property type="entry name" value="FE2OG_OXY"/>
    <property type="match status" value="1"/>
</dbReference>
<comment type="cofactor">
    <cofactor evidence="1">
        <name>L-ascorbate</name>
        <dbReference type="ChEBI" id="CHEBI:38290"/>
    </cofactor>
</comment>
<dbReference type="AlphaFoldDB" id="A0AAD3D332"/>
<evidence type="ECO:0000256" key="3">
    <source>
        <dbReference type="ARBA" id="ARBA00022964"/>
    </source>
</evidence>
<dbReference type="GO" id="GO:0031418">
    <property type="term" value="F:L-ascorbic acid binding"/>
    <property type="evidence" value="ECO:0007669"/>
    <property type="project" value="InterPro"/>
</dbReference>
<dbReference type="EMBL" id="BLLK01000056">
    <property type="protein sequence ID" value="GFH56829.1"/>
    <property type="molecule type" value="Genomic_DNA"/>
</dbReference>
<reference evidence="7 8" key="1">
    <citation type="journal article" date="2021" name="Sci. Rep.">
        <title>The genome of the diatom Chaetoceros tenuissimus carries an ancient integrated fragment of an extant virus.</title>
        <authorList>
            <person name="Hongo Y."/>
            <person name="Kimura K."/>
            <person name="Takaki Y."/>
            <person name="Yoshida Y."/>
            <person name="Baba S."/>
            <person name="Kobayashi G."/>
            <person name="Nagasaki K."/>
            <person name="Hano T."/>
            <person name="Tomaru Y."/>
        </authorList>
    </citation>
    <scope>NUCLEOTIDE SEQUENCE [LARGE SCALE GENOMIC DNA]</scope>
    <source>
        <strain evidence="7 8">NIES-3715</strain>
    </source>
</reference>
<keyword evidence="4" id="KW-0560">Oxidoreductase</keyword>
<evidence type="ECO:0000256" key="2">
    <source>
        <dbReference type="ARBA" id="ARBA00022723"/>
    </source>
</evidence>
<evidence type="ECO:0000313" key="8">
    <source>
        <dbReference type="Proteomes" id="UP001054902"/>
    </source>
</evidence>
<dbReference type="Gene3D" id="2.60.120.620">
    <property type="entry name" value="q2cbj1_9rhob like domain"/>
    <property type="match status" value="1"/>
</dbReference>
<dbReference type="Proteomes" id="UP001054902">
    <property type="component" value="Unassembled WGS sequence"/>
</dbReference>
<comment type="caution">
    <text evidence="7">The sequence shown here is derived from an EMBL/GenBank/DDBJ whole genome shotgun (WGS) entry which is preliminary data.</text>
</comment>
<dbReference type="InterPro" id="IPR005123">
    <property type="entry name" value="Oxoglu/Fe-dep_dioxygenase_dom"/>
</dbReference>
<dbReference type="GO" id="GO:0005506">
    <property type="term" value="F:iron ion binding"/>
    <property type="evidence" value="ECO:0007669"/>
    <property type="project" value="InterPro"/>
</dbReference>
<protein>
    <recommendedName>
        <fullName evidence="6">Fe2OG dioxygenase domain-containing protein</fullName>
    </recommendedName>
</protein>
<evidence type="ECO:0000259" key="6">
    <source>
        <dbReference type="PROSITE" id="PS51471"/>
    </source>
</evidence>
<evidence type="ECO:0000313" key="7">
    <source>
        <dbReference type="EMBL" id="GFH56829.1"/>
    </source>
</evidence>
<dbReference type="GO" id="GO:0016705">
    <property type="term" value="F:oxidoreductase activity, acting on paired donors, with incorporation or reduction of molecular oxygen"/>
    <property type="evidence" value="ECO:0007669"/>
    <property type="project" value="InterPro"/>
</dbReference>
<name>A0AAD3D332_9STRA</name>
<keyword evidence="8" id="KW-1185">Reference proteome</keyword>
<evidence type="ECO:0000256" key="1">
    <source>
        <dbReference type="ARBA" id="ARBA00001961"/>
    </source>
</evidence>
<gene>
    <name evidence="7" type="ORF">CTEN210_13305</name>
</gene>
<dbReference type="SMART" id="SM00702">
    <property type="entry name" value="P4Hc"/>
    <property type="match status" value="1"/>
</dbReference>
<accession>A0AAD3D332</accession>
<dbReference type="SUPFAM" id="SSF51197">
    <property type="entry name" value="Clavaminate synthase-like"/>
    <property type="match status" value="1"/>
</dbReference>
<keyword evidence="2" id="KW-0479">Metal-binding</keyword>
<evidence type="ECO:0000256" key="5">
    <source>
        <dbReference type="ARBA" id="ARBA00023004"/>
    </source>
</evidence>